<evidence type="ECO:0000256" key="7">
    <source>
        <dbReference type="ARBA" id="ARBA00022839"/>
    </source>
</evidence>
<keyword evidence="9 12" id="KW-0234">DNA repair</keyword>
<dbReference type="EC" id="3.1.-.-" evidence="12"/>
<dbReference type="Proteomes" id="UP001056425">
    <property type="component" value="Chromosome"/>
</dbReference>
<keyword evidence="5 12" id="KW-0227">DNA damage</keyword>
<keyword evidence="6 12" id="KW-0378">Hydrolase</keyword>
<dbReference type="GO" id="GO:0043137">
    <property type="term" value="P:DNA replication, removal of RNA primer"/>
    <property type="evidence" value="ECO:0007669"/>
    <property type="project" value="UniProtKB-UniRule"/>
</dbReference>
<dbReference type="SMART" id="SM00485">
    <property type="entry name" value="XPGN"/>
    <property type="match status" value="1"/>
</dbReference>
<evidence type="ECO:0000313" key="15">
    <source>
        <dbReference type="EMBL" id="USG99059.1"/>
    </source>
</evidence>
<dbReference type="InterPro" id="IPR023426">
    <property type="entry name" value="Flap_endonuc"/>
</dbReference>
<dbReference type="InterPro" id="IPR006085">
    <property type="entry name" value="XPG_DNA_repair_N"/>
</dbReference>
<dbReference type="Pfam" id="PF00867">
    <property type="entry name" value="XPG_I"/>
    <property type="match status" value="1"/>
</dbReference>
<evidence type="ECO:0000313" key="16">
    <source>
        <dbReference type="Proteomes" id="UP001056425"/>
    </source>
</evidence>
<sequence>MGVPIGELVSKKELELENLNGRKVAIDAFNAIYQFLSTIRQRDGTPLMDSKGRITSHLSGLFYRTINLTEAGIKPVYVFDGKPPEFKKKELEKRAEAREEAREKWELALARGDLEEAKKYAQRASKVNELLIEDAKKLLELMGIPWVQAPSEGEAQAAYMASKGDVWASASQDYDSLLFGTPKLVRNLTITGRRKLPGKDVYIEVKPELILLEDVLNGLKLTREKLIELAILVGTDYNPGGIKGLGPKKALEIVRHSKDPLLKYQKTSDVDLYAIKEFFLNPPVTNEYKLEWKMPDEEGVLRFLCDEHDFSEERVKNGLERLKKAIKAGKQFTLDAWFKK</sequence>
<dbReference type="Pfam" id="PF00752">
    <property type="entry name" value="XPG_N"/>
    <property type="match status" value="1"/>
</dbReference>
<dbReference type="GO" id="GO:0000287">
    <property type="term" value="F:magnesium ion binding"/>
    <property type="evidence" value="ECO:0007669"/>
    <property type="project" value="UniProtKB-UniRule"/>
</dbReference>
<comment type="function">
    <text evidence="12">Structure-specific nuclease with 5'-flap endonuclease and 5'-3' exonuclease activities involved in DNA replication and repair. During DNA replication, cleaves the 5'-overhanging flap structure that is generated by displacement synthesis when DNA polymerase encounters the 5'-end of a downstream Okazaki fragment. Binds the unpaired 3'-DNA end and kinks the DNA to facilitate 5' cleavage specificity. Cleaves one nucleotide into the double-stranded DNA from the junction in flap DNA, leaving a nick for ligation. Also involved in the base excision repair (BER) pathway. Acts as a genome stabilization factor that prevents flaps from equilibrating into structurs that lead to duplications and deletions. Also possesses 5'-3' exonuclease activity on nicked or gapped double-stranded DNA.</text>
</comment>
<organism evidence="15 16">
    <name type="scientific">Thermococcus argininiproducens</name>
    <dbReference type="NCBI Taxonomy" id="2866384"/>
    <lineage>
        <taxon>Archaea</taxon>
        <taxon>Methanobacteriati</taxon>
        <taxon>Methanobacteriota</taxon>
        <taxon>Thermococci</taxon>
        <taxon>Thermococcales</taxon>
        <taxon>Thermococcaceae</taxon>
        <taxon>Thermococcus</taxon>
    </lineage>
</organism>
<dbReference type="AlphaFoldDB" id="A0A9E7M8U6"/>
<keyword evidence="1 12" id="KW-0235">DNA replication</keyword>
<dbReference type="HAMAP" id="MF_00614">
    <property type="entry name" value="Fen"/>
    <property type="match status" value="1"/>
</dbReference>
<dbReference type="PANTHER" id="PTHR11081">
    <property type="entry name" value="FLAP ENDONUCLEASE FAMILY MEMBER"/>
    <property type="match status" value="1"/>
</dbReference>
<dbReference type="SUPFAM" id="SSF88723">
    <property type="entry name" value="PIN domain-like"/>
    <property type="match status" value="1"/>
</dbReference>
<dbReference type="Gene3D" id="1.10.150.20">
    <property type="entry name" value="5' to 3' exonuclease, C-terminal subdomain"/>
    <property type="match status" value="1"/>
</dbReference>
<dbReference type="PANTHER" id="PTHR11081:SF9">
    <property type="entry name" value="FLAP ENDONUCLEASE 1"/>
    <property type="match status" value="1"/>
</dbReference>
<comment type="function">
    <text evidence="10">Structure-specific nuclease with 5'-flap endonuclease and 5'-3' exonuclease activities involved in DNA replication and repair. During DNA replication, cleaves the 5'-overhanging flap structure that is generated by displacement synthesis when DNA polymerase encounters the 5'-end of a downstream Okazaki fragment. Binds the unpaired 3'-DNA end and kinks the DNA to facilitate 5' cleavage specificity. Cleaves one nucleotide into the double-stranded DNA from the junction in flap DNA, leaving a nick for ligation. Also involved in the base excision repair (BER) pathway. Acts as a genome stabilization factor that prevents flaps from equilibrating into structures that lead to duplications and deletions. Also possesses 5'-3' exonuclease activity on nicked or gapped double-stranded DNA.</text>
</comment>
<dbReference type="FunFam" id="3.40.50.1010:FF:000016">
    <property type="entry name" value="Flap endonuclease 1"/>
    <property type="match status" value="1"/>
</dbReference>
<comment type="subunit">
    <text evidence="11 12">Interacts with PCNA. PCNA stimulates the nuclease activity without altering cleavage specificity.</text>
</comment>
<dbReference type="GO" id="GO:0006281">
    <property type="term" value="P:DNA repair"/>
    <property type="evidence" value="ECO:0007669"/>
    <property type="project" value="UniProtKB-UniRule"/>
</dbReference>
<dbReference type="RefSeq" id="WP_251947444.1">
    <property type="nucleotide sequence ID" value="NZ_CP080572.1"/>
</dbReference>
<evidence type="ECO:0000259" key="14">
    <source>
        <dbReference type="SMART" id="SM00485"/>
    </source>
</evidence>
<keyword evidence="7 12" id="KW-0269">Exonuclease</keyword>
<evidence type="ECO:0000256" key="1">
    <source>
        <dbReference type="ARBA" id="ARBA00022705"/>
    </source>
</evidence>
<dbReference type="KEGG" id="thei:K1720_05775"/>
<dbReference type="GO" id="GO:0017108">
    <property type="term" value="F:5'-flap endonuclease activity"/>
    <property type="evidence" value="ECO:0007669"/>
    <property type="project" value="UniProtKB-UniRule"/>
</dbReference>
<name>A0A9E7M8U6_9EURY</name>
<comment type="caution">
    <text evidence="12">Lacks conserved residue(s) required for the propagation of feature annotation.</text>
</comment>
<keyword evidence="16" id="KW-1185">Reference proteome</keyword>
<dbReference type="GO" id="GO:0003677">
    <property type="term" value="F:DNA binding"/>
    <property type="evidence" value="ECO:0007669"/>
    <property type="project" value="UniProtKB-UniRule"/>
</dbReference>
<feature type="binding site" evidence="12">
    <location>
        <position position="175"/>
    </location>
    <ligand>
        <name>Mg(2+)</name>
        <dbReference type="ChEBI" id="CHEBI:18420"/>
        <label>2</label>
    </ligand>
</feature>
<dbReference type="PROSITE" id="PS00841">
    <property type="entry name" value="XPG_1"/>
    <property type="match status" value="1"/>
</dbReference>
<dbReference type="InterPro" id="IPR019974">
    <property type="entry name" value="XPG_CS"/>
</dbReference>
<feature type="binding site" evidence="12">
    <location>
        <position position="173"/>
    </location>
    <ligand>
        <name>Mg(2+)</name>
        <dbReference type="ChEBI" id="CHEBI:18420"/>
        <label>2</label>
    </ligand>
</feature>
<evidence type="ECO:0000256" key="2">
    <source>
        <dbReference type="ARBA" id="ARBA00022722"/>
    </source>
</evidence>
<feature type="domain" description="XPG N-terminal" evidence="14">
    <location>
        <begin position="1"/>
        <end position="101"/>
    </location>
</feature>
<dbReference type="CDD" id="cd09903">
    <property type="entry name" value="H3TH_FEN1-Arc"/>
    <property type="match status" value="1"/>
</dbReference>
<evidence type="ECO:0000256" key="3">
    <source>
        <dbReference type="ARBA" id="ARBA00022723"/>
    </source>
</evidence>
<evidence type="ECO:0000256" key="9">
    <source>
        <dbReference type="ARBA" id="ARBA00023204"/>
    </source>
</evidence>
<dbReference type="GeneID" id="72777836"/>
<feature type="binding site" evidence="12">
    <location>
        <position position="27"/>
    </location>
    <ligand>
        <name>Mg(2+)</name>
        <dbReference type="ChEBI" id="CHEBI:18420"/>
        <label>1</label>
    </ligand>
</feature>
<evidence type="ECO:0000256" key="6">
    <source>
        <dbReference type="ARBA" id="ARBA00022801"/>
    </source>
</evidence>
<dbReference type="CDD" id="cd09867">
    <property type="entry name" value="PIN_FEN1"/>
    <property type="match status" value="1"/>
</dbReference>
<proteinExistence type="inferred from homology"/>
<feature type="domain" description="XPG-I" evidence="13">
    <location>
        <begin position="140"/>
        <end position="221"/>
    </location>
</feature>
<feature type="region of interest" description="N-domain" evidence="12">
    <location>
        <begin position="1"/>
        <end position="98"/>
    </location>
</feature>
<dbReference type="InterPro" id="IPR006086">
    <property type="entry name" value="XPG-I_dom"/>
</dbReference>
<dbReference type="SMART" id="SM00484">
    <property type="entry name" value="XPGI"/>
    <property type="match status" value="1"/>
</dbReference>
<dbReference type="SMART" id="SM00279">
    <property type="entry name" value="HhH2"/>
    <property type="match status" value="1"/>
</dbReference>
<evidence type="ECO:0000256" key="12">
    <source>
        <dbReference type="HAMAP-Rule" id="MF_00614"/>
    </source>
</evidence>
<dbReference type="FunFam" id="1.10.150.20:FF:000087">
    <property type="entry name" value="Flap endonuclease 1"/>
    <property type="match status" value="1"/>
</dbReference>
<gene>
    <name evidence="12 15" type="primary">fen</name>
    <name evidence="15" type="ORF">K1720_05775</name>
</gene>
<dbReference type="InterPro" id="IPR019973">
    <property type="entry name" value="Flap_endonuc_arc"/>
</dbReference>
<dbReference type="InterPro" id="IPR029060">
    <property type="entry name" value="PIN-like_dom_sf"/>
</dbReference>
<keyword evidence="2 12" id="KW-0540">Nuclease</keyword>
<evidence type="ECO:0000256" key="5">
    <source>
        <dbReference type="ARBA" id="ARBA00022763"/>
    </source>
</evidence>
<dbReference type="InterPro" id="IPR036279">
    <property type="entry name" value="5-3_exonuclease_C_sf"/>
</dbReference>
<keyword evidence="3 12" id="KW-0479">Metal-binding</keyword>
<comment type="cofactor">
    <cofactor evidence="12">
        <name>Mg(2+)</name>
        <dbReference type="ChEBI" id="CHEBI:18420"/>
    </cofactor>
    <text evidence="12">Binds 2 magnesium ions per subunit. They probably participate in the reaction catalyzed by the enzyme. May bind an additional third magnesium ion after substrate binding.</text>
</comment>
<keyword evidence="4 12" id="KW-0255">Endonuclease</keyword>
<dbReference type="GO" id="GO:0008409">
    <property type="term" value="F:5'-3' exonuclease activity"/>
    <property type="evidence" value="ECO:0007669"/>
    <property type="project" value="UniProtKB-UniRule"/>
</dbReference>
<evidence type="ECO:0000256" key="10">
    <source>
        <dbReference type="ARBA" id="ARBA00024702"/>
    </source>
</evidence>
<accession>A0A9E7M8U6</accession>
<evidence type="ECO:0000259" key="13">
    <source>
        <dbReference type="SMART" id="SM00484"/>
    </source>
</evidence>
<dbReference type="EMBL" id="CP080572">
    <property type="protein sequence ID" value="USG99059.1"/>
    <property type="molecule type" value="Genomic_DNA"/>
</dbReference>
<dbReference type="NCBIfam" id="TIGR03674">
    <property type="entry name" value="fen_arch"/>
    <property type="match status" value="1"/>
</dbReference>
<feature type="binding site" evidence="12">
    <location>
        <position position="154"/>
    </location>
    <ligand>
        <name>Mg(2+)</name>
        <dbReference type="ChEBI" id="CHEBI:18420"/>
        <label>1</label>
    </ligand>
</feature>
<feature type="region of interest" description="Interaction with PCNA" evidence="12">
    <location>
        <begin position="330"/>
        <end position="338"/>
    </location>
</feature>
<evidence type="ECO:0000256" key="4">
    <source>
        <dbReference type="ARBA" id="ARBA00022759"/>
    </source>
</evidence>
<evidence type="ECO:0000256" key="11">
    <source>
        <dbReference type="ARBA" id="ARBA00065981"/>
    </source>
</evidence>
<comment type="similarity">
    <text evidence="12">Belongs to the XPG/RAD2 endonuclease family. FEN1 subfamily.</text>
</comment>
<dbReference type="PRINTS" id="PR00853">
    <property type="entry name" value="XPGRADSUPER"/>
</dbReference>
<dbReference type="Gene3D" id="3.40.50.1010">
    <property type="entry name" value="5'-nuclease"/>
    <property type="match status" value="1"/>
</dbReference>
<dbReference type="SUPFAM" id="SSF47807">
    <property type="entry name" value="5' to 3' exonuclease, C-terminal subdomain"/>
    <property type="match status" value="1"/>
</dbReference>
<keyword evidence="8 12" id="KW-0460">Magnesium</keyword>
<protein>
    <recommendedName>
        <fullName evidence="12">Flap endonuclease 1</fullName>
        <shortName evidence="12">FEN-1</shortName>
        <ecNumber evidence="12">3.1.-.-</ecNumber>
    </recommendedName>
    <alternativeName>
        <fullName evidence="12">Flap structure-specific endonuclease 1</fullName>
    </alternativeName>
</protein>
<feature type="binding site" evidence="12">
    <location>
        <position position="236"/>
    </location>
    <ligand>
        <name>Mg(2+)</name>
        <dbReference type="ChEBI" id="CHEBI:18420"/>
        <label>2</label>
    </ligand>
</feature>
<dbReference type="InterPro" id="IPR008918">
    <property type="entry name" value="HhH2"/>
</dbReference>
<feature type="binding site" evidence="12">
    <location>
        <position position="152"/>
    </location>
    <ligand>
        <name>Mg(2+)</name>
        <dbReference type="ChEBI" id="CHEBI:18420"/>
        <label>1</label>
    </ligand>
</feature>
<dbReference type="InterPro" id="IPR006084">
    <property type="entry name" value="XPG/Rad2"/>
</dbReference>
<reference evidence="15 16" key="1">
    <citation type="submission" date="2021-08" db="EMBL/GenBank/DDBJ databases">
        <title>Thermococcus onnuriiensis IOH2.</title>
        <authorList>
            <person name="Park Y.-J."/>
        </authorList>
    </citation>
    <scope>NUCLEOTIDE SEQUENCE [LARGE SCALE GENOMIC DNA]</scope>
    <source>
        <strain evidence="15 16">IOH2</strain>
    </source>
</reference>
<feature type="binding site" evidence="12">
    <location>
        <position position="80"/>
    </location>
    <ligand>
        <name>Mg(2+)</name>
        <dbReference type="ChEBI" id="CHEBI:18420"/>
        <label>1</label>
    </ligand>
</feature>
<evidence type="ECO:0000256" key="8">
    <source>
        <dbReference type="ARBA" id="ARBA00022842"/>
    </source>
</evidence>